<dbReference type="GeneID" id="89455593"/>
<dbReference type="NCBIfam" id="TIGR03357">
    <property type="entry name" value="VI_zyme"/>
    <property type="match status" value="1"/>
</dbReference>
<dbReference type="Proteomes" id="UP001169862">
    <property type="component" value="Unassembled WGS sequence"/>
</dbReference>
<reference evidence="2" key="1">
    <citation type="submission" date="2023-07" db="EMBL/GenBank/DDBJ databases">
        <title>Genome content predicts the carbon catabolic preferences of heterotrophic bacteria.</title>
        <authorList>
            <person name="Gralka M."/>
        </authorList>
    </citation>
    <scope>NUCLEOTIDE SEQUENCE</scope>
    <source>
        <strain evidence="3">5G01</strain>
        <strain evidence="2">I2M16</strain>
    </source>
</reference>
<proteinExistence type="predicted"/>
<dbReference type="EMBL" id="JAUOPG010000009">
    <property type="protein sequence ID" value="MDO6454599.1"/>
    <property type="molecule type" value="Genomic_DNA"/>
</dbReference>
<evidence type="ECO:0000313" key="4">
    <source>
        <dbReference type="Proteomes" id="UP001169862"/>
    </source>
</evidence>
<dbReference type="RefSeq" id="WP_075171612.1">
    <property type="nucleotide sequence ID" value="NZ_CAXHZV010000034.1"/>
</dbReference>
<dbReference type="InterPro" id="IPR017737">
    <property type="entry name" value="TssE1-like"/>
</dbReference>
<dbReference type="Proteomes" id="UP001177341">
    <property type="component" value="Unassembled WGS sequence"/>
</dbReference>
<dbReference type="EMBL" id="JAUYVO010000003">
    <property type="protein sequence ID" value="MDP2522192.1"/>
    <property type="molecule type" value="Genomic_DNA"/>
</dbReference>
<dbReference type="AlphaFoldDB" id="A0AAW7XNH8"/>
<protein>
    <submittedName>
        <fullName evidence="2">Type VI secretion system baseplate subunit TssE</fullName>
    </submittedName>
</protein>
<dbReference type="PANTHER" id="PTHR38595:SF2">
    <property type="entry name" value="TYPE VI SECRETION SYSTEM BASEPLATE SUBUNIT TSSE"/>
    <property type="match status" value="1"/>
</dbReference>
<evidence type="ECO:0000313" key="2">
    <source>
        <dbReference type="EMBL" id="MDO6454599.1"/>
    </source>
</evidence>
<evidence type="ECO:0000313" key="3">
    <source>
        <dbReference type="EMBL" id="MDP2522192.1"/>
    </source>
</evidence>
<gene>
    <name evidence="2" type="primary">tssE</name>
    <name evidence="2" type="ORF">Q4490_13575</name>
    <name evidence="3" type="ORF">Q8W30_06360</name>
</gene>
<accession>A0AAW7XNH8</accession>
<comment type="caution">
    <text evidence="2">The sequence shown here is derived from an EMBL/GenBank/DDBJ whole genome shotgun (WGS) entry which is preliminary data.</text>
</comment>
<evidence type="ECO:0000259" key="1">
    <source>
        <dbReference type="Pfam" id="PF04965"/>
    </source>
</evidence>
<dbReference type="InterPro" id="IPR053176">
    <property type="entry name" value="T6SS_TssE1-like"/>
</dbReference>
<keyword evidence="5" id="KW-1185">Reference proteome</keyword>
<evidence type="ECO:0000313" key="5">
    <source>
        <dbReference type="Proteomes" id="UP001177341"/>
    </source>
</evidence>
<name>A0AAW7XNH8_9GAMM</name>
<dbReference type="InterPro" id="IPR007048">
    <property type="entry name" value="IraD/Gp25-like"/>
</dbReference>
<organism evidence="2 4">
    <name type="scientific">Neptunomonas phycophila</name>
    <dbReference type="NCBI Taxonomy" id="1572645"/>
    <lineage>
        <taxon>Bacteria</taxon>
        <taxon>Pseudomonadati</taxon>
        <taxon>Pseudomonadota</taxon>
        <taxon>Gammaproteobacteria</taxon>
        <taxon>Oceanospirillales</taxon>
        <taxon>Oceanospirillaceae</taxon>
        <taxon>Neptunomonas</taxon>
    </lineage>
</organism>
<sequence>MVDTEHFQSSFMQQVLDYEPDKQSDRYDNPAARYRAYKESVMRDLENLLNNRSRLNSAELLEAGELLLTYGVTDFAHINIAALSGREALRRKILDAIRTNEPRLSDIRVALLDKQDDPNRLGFRIEAKLRVYTDAEPVIISASFEPARKQFNFQSEVR</sequence>
<dbReference type="PANTHER" id="PTHR38595">
    <property type="entry name" value="CYTOPLASMIC PROTEIN-RELATED"/>
    <property type="match status" value="1"/>
</dbReference>
<dbReference type="Pfam" id="PF04965">
    <property type="entry name" value="GPW_gp25"/>
    <property type="match status" value="1"/>
</dbReference>
<dbReference type="Gene3D" id="3.10.450.40">
    <property type="match status" value="1"/>
</dbReference>
<feature type="domain" description="IraD/Gp25-like" evidence="1">
    <location>
        <begin position="37"/>
        <end position="131"/>
    </location>
</feature>
<dbReference type="SUPFAM" id="SSF160719">
    <property type="entry name" value="gpW/gp25-like"/>
    <property type="match status" value="1"/>
</dbReference>